<proteinExistence type="predicted"/>
<gene>
    <name evidence="2" type="ORF">L21_2138</name>
</gene>
<organism evidence="2 3">
    <name type="scientific">Methanoculleus chikugoensis</name>
    <dbReference type="NCBI Taxonomy" id="118126"/>
    <lineage>
        <taxon>Archaea</taxon>
        <taxon>Methanobacteriati</taxon>
        <taxon>Methanobacteriota</taxon>
        <taxon>Stenosarchaea group</taxon>
        <taxon>Methanomicrobia</taxon>
        <taxon>Methanomicrobiales</taxon>
        <taxon>Methanomicrobiaceae</taxon>
        <taxon>Methanoculleus</taxon>
    </lineage>
</organism>
<sequence>MTANDLEARILEFHEYGLWNELAVQSPQGTIFHNSDYLQVVADASSSKLKIYGCFKNDELLGGCSLFVKDWGGVVSYAVSSGPLTPYGGFLLPGPDTSKVRESELVQHGIINTLCDSIREDRYSSITITNSPDLADIRPCLWRGWKGSVAYTYYIDLEGNFSERFSKSVRREVRKAEDTGLHIEKLNDAATHHKLLTQVFDRQDQDTPVEENFFTSMLGLTERKKCGGMWVARDESENILTSRIWIWDNKRAYAWSAASNQEFRDSGANRLLFVSLLEEMQKMGFHQVNMMHGNTQRLSYHAAGYNPILVPYYSVARRDFVYNLASTIQTAIKNRR</sequence>
<dbReference type="STRING" id="118126.L21_2138"/>
<dbReference type="Gene3D" id="3.40.630.30">
    <property type="match status" value="1"/>
</dbReference>
<dbReference type="SUPFAM" id="SSF55729">
    <property type="entry name" value="Acyl-CoA N-acyltransferases (Nat)"/>
    <property type="match status" value="1"/>
</dbReference>
<feature type="domain" description="BioF2-like acetyltransferase" evidence="1">
    <location>
        <begin position="164"/>
        <end position="295"/>
    </location>
</feature>
<dbReference type="Proteomes" id="UP000184671">
    <property type="component" value="Unassembled WGS sequence"/>
</dbReference>
<dbReference type="RefSeq" id="WP_083608962.1">
    <property type="nucleotide sequence ID" value="NZ_FMID01000049.1"/>
</dbReference>
<evidence type="ECO:0000313" key="2">
    <source>
        <dbReference type="EMBL" id="SCL76216.1"/>
    </source>
</evidence>
<dbReference type="AlphaFoldDB" id="A0A1M4MMW7"/>
<dbReference type="Pfam" id="PF13480">
    <property type="entry name" value="Acetyltransf_6"/>
    <property type="match status" value="1"/>
</dbReference>
<dbReference type="InterPro" id="IPR050644">
    <property type="entry name" value="PG_Glycine_Bridge_Synth"/>
</dbReference>
<name>A0A1M4MMW7_9EURY</name>
<evidence type="ECO:0000259" key="1">
    <source>
        <dbReference type="Pfam" id="PF13480"/>
    </source>
</evidence>
<evidence type="ECO:0000313" key="3">
    <source>
        <dbReference type="Proteomes" id="UP000184671"/>
    </source>
</evidence>
<dbReference type="InterPro" id="IPR016181">
    <property type="entry name" value="Acyl_CoA_acyltransferase"/>
</dbReference>
<dbReference type="EMBL" id="FMID01000049">
    <property type="protein sequence ID" value="SCL76216.1"/>
    <property type="molecule type" value="Genomic_DNA"/>
</dbReference>
<reference evidence="2 3" key="1">
    <citation type="submission" date="2016-08" db="EMBL/GenBank/DDBJ databases">
        <authorList>
            <person name="Seilhamer J.J."/>
        </authorList>
    </citation>
    <scope>NUCLEOTIDE SEQUENCE [LARGE SCALE GENOMIC DNA]</scope>
    <source>
        <strain evidence="2">L21-II-0</strain>
    </source>
</reference>
<dbReference type="OrthoDB" id="140543at2157"/>
<dbReference type="PANTHER" id="PTHR36174:SF1">
    <property type="entry name" value="LIPID II:GLYCINE GLYCYLTRANSFERASE"/>
    <property type="match status" value="1"/>
</dbReference>
<dbReference type="InterPro" id="IPR038740">
    <property type="entry name" value="BioF2-like_GNAT_dom"/>
</dbReference>
<accession>A0A1M4MMW7</accession>
<protein>
    <recommendedName>
        <fullName evidence="1">BioF2-like acetyltransferase domain-containing protein</fullName>
    </recommendedName>
</protein>
<dbReference type="PANTHER" id="PTHR36174">
    <property type="entry name" value="LIPID II:GLYCINE GLYCYLTRANSFERASE"/>
    <property type="match status" value="1"/>
</dbReference>